<dbReference type="EMBL" id="JBFNQD010000006">
    <property type="protein sequence ID" value="MEW9307616.1"/>
    <property type="molecule type" value="Genomic_DNA"/>
</dbReference>
<feature type="domain" description="Zinc finger CGNR" evidence="1">
    <location>
        <begin position="167"/>
        <end position="207"/>
    </location>
</feature>
<dbReference type="PANTHER" id="PTHR35525">
    <property type="entry name" value="BLL6575 PROTEIN"/>
    <property type="match status" value="1"/>
</dbReference>
<proteinExistence type="predicted"/>
<name>A0ABV3PPP7_9HYPH</name>
<reference evidence="2 3" key="1">
    <citation type="submission" date="2024-07" db="EMBL/GenBank/DDBJ databases">
        <title>Description of Labrys sedimenti sp. nov., isolated from a diclofenac-degrading enrichment culture.</title>
        <authorList>
            <person name="Tancsics A."/>
            <person name="Csepanyi A."/>
        </authorList>
    </citation>
    <scope>NUCLEOTIDE SEQUENCE [LARGE SCALE GENOMIC DNA]</scope>
    <source>
        <strain evidence="2 3">LMG 23578</strain>
    </source>
</reference>
<dbReference type="Pfam" id="PF11706">
    <property type="entry name" value="zf-CGNR"/>
    <property type="match status" value="1"/>
</dbReference>
<organism evidence="2 3">
    <name type="scientific">Labrys neptuniae</name>
    <dbReference type="NCBI Taxonomy" id="376174"/>
    <lineage>
        <taxon>Bacteria</taxon>
        <taxon>Pseudomonadati</taxon>
        <taxon>Pseudomonadota</taxon>
        <taxon>Alphaproteobacteria</taxon>
        <taxon>Hyphomicrobiales</taxon>
        <taxon>Xanthobacteraceae</taxon>
        <taxon>Labrys</taxon>
    </lineage>
</organism>
<dbReference type="Pfam" id="PF07336">
    <property type="entry name" value="ABATE"/>
    <property type="match status" value="1"/>
</dbReference>
<accession>A0ABV3PPP7</accession>
<gene>
    <name evidence="2" type="ORF">ABXS05_18830</name>
</gene>
<dbReference type="InterPro" id="IPR021005">
    <property type="entry name" value="Znf_CGNR"/>
</dbReference>
<protein>
    <submittedName>
        <fullName evidence="2">CGNR zinc finger domain-containing protein</fullName>
    </submittedName>
</protein>
<sequence length="207" mass="22971">MVISESQSRFAQGWSEADYVGGHPALDFINTVADTGKTRLGDKIGSWEALRDWVGGAGLLSKQELAAFLQDPELDDDGALARLHDLREQAYEGMLGLAGLADTARQGMAYQGMEHVGEAIREALGRGAFREEGGRFRWRPDAGSSERWLDAVALGLEDFLRSEDVARLRQCARCTWLFVDRGRGAGRRWCDMRTCGNRAKAEAFRCR</sequence>
<evidence type="ECO:0000313" key="2">
    <source>
        <dbReference type="EMBL" id="MEW9307616.1"/>
    </source>
</evidence>
<evidence type="ECO:0000259" key="1">
    <source>
        <dbReference type="Pfam" id="PF11706"/>
    </source>
</evidence>
<evidence type="ECO:0000313" key="3">
    <source>
        <dbReference type="Proteomes" id="UP001555786"/>
    </source>
</evidence>
<keyword evidence="3" id="KW-1185">Reference proteome</keyword>
<dbReference type="RefSeq" id="WP_311944841.1">
    <property type="nucleotide sequence ID" value="NZ_JAVSCS010000055.1"/>
</dbReference>
<dbReference type="InterPro" id="IPR023286">
    <property type="entry name" value="ABATE_dom_sf"/>
</dbReference>
<comment type="caution">
    <text evidence="2">The sequence shown here is derived from an EMBL/GenBank/DDBJ whole genome shotgun (WGS) entry which is preliminary data.</text>
</comment>
<dbReference type="Gene3D" id="1.10.3300.10">
    <property type="entry name" value="Jann2411-like domain"/>
    <property type="match status" value="1"/>
</dbReference>
<dbReference type="Proteomes" id="UP001555786">
    <property type="component" value="Unassembled WGS sequence"/>
</dbReference>
<dbReference type="PANTHER" id="PTHR35525:SF3">
    <property type="entry name" value="BLL6575 PROTEIN"/>
    <property type="match status" value="1"/>
</dbReference>
<dbReference type="InterPro" id="IPR010852">
    <property type="entry name" value="ABATE"/>
</dbReference>
<dbReference type="SUPFAM" id="SSF160904">
    <property type="entry name" value="Jann2411-like"/>
    <property type="match status" value="1"/>
</dbReference>